<gene>
    <name evidence="2" type="ORF">BCR36DRAFT_284820</name>
</gene>
<evidence type="ECO:0000256" key="1">
    <source>
        <dbReference type="SAM" id="SignalP"/>
    </source>
</evidence>
<protein>
    <submittedName>
        <fullName evidence="2">Uncharacterized protein</fullName>
    </submittedName>
</protein>
<dbReference type="AlphaFoldDB" id="A0A1Y1VE65"/>
<dbReference type="EMBL" id="MCFH01000013">
    <property type="protein sequence ID" value="ORX53394.1"/>
    <property type="molecule type" value="Genomic_DNA"/>
</dbReference>
<organism evidence="2 3">
    <name type="scientific">Piromyces finnis</name>
    <dbReference type="NCBI Taxonomy" id="1754191"/>
    <lineage>
        <taxon>Eukaryota</taxon>
        <taxon>Fungi</taxon>
        <taxon>Fungi incertae sedis</taxon>
        <taxon>Chytridiomycota</taxon>
        <taxon>Chytridiomycota incertae sedis</taxon>
        <taxon>Neocallimastigomycetes</taxon>
        <taxon>Neocallimastigales</taxon>
        <taxon>Neocallimastigaceae</taxon>
        <taxon>Piromyces</taxon>
    </lineage>
</organism>
<dbReference type="Proteomes" id="UP000193719">
    <property type="component" value="Unassembled WGS sequence"/>
</dbReference>
<comment type="caution">
    <text evidence="2">The sequence shown here is derived from an EMBL/GenBank/DDBJ whole genome shotgun (WGS) entry which is preliminary data.</text>
</comment>
<evidence type="ECO:0000313" key="3">
    <source>
        <dbReference type="Proteomes" id="UP000193719"/>
    </source>
</evidence>
<name>A0A1Y1VE65_9FUNG</name>
<feature type="signal peptide" evidence="1">
    <location>
        <begin position="1"/>
        <end position="20"/>
    </location>
</feature>
<keyword evidence="1" id="KW-0732">Signal</keyword>
<feature type="chain" id="PRO_5012734020" evidence="1">
    <location>
        <begin position="21"/>
        <end position="128"/>
    </location>
</feature>
<reference evidence="2 3" key="2">
    <citation type="submission" date="2016-08" db="EMBL/GenBank/DDBJ databases">
        <title>Pervasive Adenine N6-methylation of Active Genes in Fungi.</title>
        <authorList>
            <consortium name="DOE Joint Genome Institute"/>
            <person name="Mondo S.J."/>
            <person name="Dannebaum R.O."/>
            <person name="Kuo R.C."/>
            <person name="Labutti K."/>
            <person name="Haridas S."/>
            <person name="Kuo A."/>
            <person name="Salamov A."/>
            <person name="Ahrendt S.R."/>
            <person name="Lipzen A."/>
            <person name="Sullivan W."/>
            <person name="Andreopoulos W.B."/>
            <person name="Clum A."/>
            <person name="Lindquist E."/>
            <person name="Daum C."/>
            <person name="Ramamoorthy G.K."/>
            <person name="Gryganskyi A."/>
            <person name="Culley D."/>
            <person name="Magnuson J.K."/>
            <person name="James T.Y."/>
            <person name="O'Malley M.A."/>
            <person name="Stajich J.E."/>
            <person name="Spatafora J.W."/>
            <person name="Visel A."/>
            <person name="Grigoriev I.V."/>
        </authorList>
    </citation>
    <scope>NUCLEOTIDE SEQUENCE [LARGE SCALE GENOMIC DNA]</scope>
    <source>
        <strain evidence="3">finn</strain>
    </source>
</reference>
<keyword evidence="3" id="KW-1185">Reference proteome</keyword>
<sequence length="128" mass="14805">MNFKTIFSISTLVLAGMVKTLPINECAKNDALFLTWDEDKTIYTCLLPIEKFKNPENEHCVRIRPDHHHEDQDEGKLYCVTPGATSIPSCMKDHPHYSYNYCCRYLDAMASFKQLDVDIYPNPYPNPN</sequence>
<accession>A0A1Y1VE65</accession>
<evidence type="ECO:0000313" key="2">
    <source>
        <dbReference type="EMBL" id="ORX53394.1"/>
    </source>
</evidence>
<proteinExistence type="predicted"/>
<reference evidence="2 3" key="1">
    <citation type="submission" date="2016-08" db="EMBL/GenBank/DDBJ databases">
        <title>Genomes of anaerobic fungi encode conserved fungal cellulosomes for biomass hydrolysis.</title>
        <authorList>
            <consortium name="DOE Joint Genome Institute"/>
            <person name="Haitjema C.H."/>
            <person name="Gilmore S.P."/>
            <person name="Henske J.K."/>
            <person name="Solomon K.V."/>
            <person name="De Groot R."/>
            <person name="Kuo A."/>
            <person name="Mondo S.J."/>
            <person name="Salamov A.A."/>
            <person name="Labutti K."/>
            <person name="Zhao Z."/>
            <person name="Chiniquy J."/>
            <person name="Barry K."/>
            <person name="Brewer H.M."/>
            <person name="Purvine S.O."/>
            <person name="Wright A.T."/>
            <person name="Boxma B."/>
            <person name="Van Alen T."/>
            <person name="Hackstein J.H."/>
            <person name="Baker S.E."/>
            <person name="Grigoriev I.V."/>
            <person name="O'Malley M.A."/>
        </authorList>
    </citation>
    <scope>NUCLEOTIDE SEQUENCE [LARGE SCALE GENOMIC DNA]</scope>
    <source>
        <strain evidence="3">finn</strain>
    </source>
</reference>